<reference evidence="1" key="1">
    <citation type="submission" date="2014-11" db="EMBL/GenBank/DDBJ databases">
        <authorList>
            <person name="Amaro Gonzalez C."/>
        </authorList>
    </citation>
    <scope>NUCLEOTIDE SEQUENCE</scope>
</reference>
<reference evidence="1" key="2">
    <citation type="journal article" date="2015" name="Fish Shellfish Immunol.">
        <title>Early steps in the European eel (Anguilla anguilla)-Vibrio vulnificus interaction in the gills: Role of the RtxA13 toxin.</title>
        <authorList>
            <person name="Callol A."/>
            <person name="Pajuelo D."/>
            <person name="Ebbesson L."/>
            <person name="Teles M."/>
            <person name="MacKenzie S."/>
            <person name="Amaro C."/>
        </authorList>
    </citation>
    <scope>NUCLEOTIDE SEQUENCE</scope>
</reference>
<organism evidence="1">
    <name type="scientific">Anguilla anguilla</name>
    <name type="common">European freshwater eel</name>
    <name type="synonym">Muraena anguilla</name>
    <dbReference type="NCBI Taxonomy" id="7936"/>
    <lineage>
        <taxon>Eukaryota</taxon>
        <taxon>Metazoa</taxon>
        <taxon>Chordata</taxon>
        <taxon>Craniata</taxon>
        <taxon>Vertebrata</taxon>
        <taxon>Euteleostomi</taxon>
        <taxon>Actinopterygii</taxon>
        <taxon>Neopterygii</taxon>
        <taxon>Teleostei</taxon>
        <taxon>Anguilliformes</taxon>
        <taxon>Anguillidae</taxon>
        <taxon>Anguilla</taxon>
    </lineage>
</organism>
<accession>A0A0E9VK88</accession>
<sequence>MREKGGRKEMRDRGIERKTRGFQSCLVQKSC</sequence>
<evidence type="ECO:0000313" key="1">
    <source>
        <dbReference type="EMBL" id="JAH78431.1"/>
    </source>
</evidence>
<dbReference type="EMBL" id="GBXM01030146">
    <property type="protein sequence ID" value="JAH78431.1"/>
    <property type="molecule type" value="Transcribed_RNA"/>
</dbReference>
<name>A0A0E9VK88_ANGAN</name>
<protein>
    <submittedName>
        <fullName evidence="1">Uncharacterized protein</fullName>
    </submittedName>
</protein>
<dbReference type="AlphaFoldDB" id="A0A0E9VK88"/>
<proteinExistence type="predicted"/>